<evidence type="ECO:0000313" key="1">
    <source>
        <dbReference type="EMBL" id="NMB91903.1"/>
    </source>
</evidence>
<sequence length="193" mass="22300">MEEKYPPSNNEKPFEVPNDEKLKAVKDPVKFLESYKNSSEYAEALNKFKSGKDSSIATEEEWKEEFEELDLARQTLLKFSQNNGTILSFSSQYYPKGFTEAYNDYSGMLKDLHKGKYFGKERDEIIKFDQIRSHYHSEAASCLVKAGITKSIKIARGLVELMTIDQKLETFNNAFIDETQRIKFQLSSSPEVF</sequence>
<accession>A0A7X9E7T8</accession>
<comment type="caution">
    <text evidence="1">The sequence shown here is derived from an EMBL/GenBank/DDBJ whole genome shotgun (WGS) entry which is preliminary data.</text>
</comment>
<proteinExistence type="predicted"/>
<dbReference type="AlphaFoldDB" id="A0A7X9E7T8"/>
<dbReference type="Proteomes" id="UP000590542">
    <property type="component" value="Unassembled WGS sequence"/>
</dbReference>
<organism evidence="1 2">
    <name type="scientific">candidate division WWE3 bacterium</name>
    <dbReference type="NCBI Taxonomy" id="2053526"/>
    <lineage>
        <taxon>Bacteria</taxon>
        <taxon>Katanobacteria</taxon>
    </lineage>
</organism>
<gene>
    <name evidence="1" type="ORF">GYA37_03605</name>
</gene>
<name>A0A7X9E7T8_UNCKA</name>
<reference evidence="1 2" key="1">
    <citation type="journal article" date="2020" name="Biotechnol. Biofuels">
        <title>New insights from the biogas microbiome by comprehensive genome-resolved metagenomics of nearly 1600 species originating from multiple anaerobic digesters.</title>
        <authorList>
            <person name="Campanaro S."/>
            <person name="Treu L."/>
            <person name="Rodriguez-R L.M."/>
            <person name="Kovalovszki A."/>
            <person name="Ziels R.M."/>
            <person name="Maus I."/>
            <person name="Zhu X."/>
            <person name="Kougias P.G."/>
            <person name="Basile A."/>
            <person name="Luo G."/>
            <person name="Schluter A."/>
            <person name="Konstantinidis K.T."/>
            <person name="Angelidaki I."/>
        </authorList>
    </citation>
    <scope>NUCLEOTIDE SEQUENCE [LARGE SCALE GENOMIC DNA]</scope>
    <source>
        <strain evidence="1">AS27yjCOA_202</strain>
    </source>
</reference>
<protein>
    <submittedName>
        <fullName evidence="1">Uncharacterized protein</fullName>
    </submittedName>
</protein>
<evidence type="ECO:0000313" key="2">
    <source>
        <dbReference type="Proteomes" id="UP000590542"/>
    </source>
</evidence>
<dbReference type="EMBL" id="JAAZNV010000012">
    <property type="protein sequence ID" value="NMB91903.1"/>
    <property type="molecule type" value="Genomic_DNA"/>
</dbReference>